<keyword evidence="1" id="KW-1133">Transmembrane helix</keyword>
<keyword evidence="3" id="KW-1185">Reference proteome</keyword>
<evidence type="ECO:0000256" key="1">
    <source>
        <dbReference type="SAM" id="Phobius"/>
    </source>
</evidence>
<dbReference type="AlphaFoldDB" id="A0A1Y2AFK2"/>
<feature type="transmembrane region" description="Helical" evidence="1">
    <location>
        <begin position="24"/>
        <end position="45"/>
    </location>
</feature>
<evidence type="ECO:0008006" key="4">
    <source>
        <dbReference type="Google" id="ProtNLM"/>
    </source>
</evidence>
<evidence type="ECO:0000313" key="3">
    <source>
        <dbReference type="Proteomes" id="UP000193920"/>
    </source>
</evidence>
<proteinExistence type="predicted"/>
<protein>
    <recommendedName>
        <fullName evidence="4">G-protein coupled receptors family 1 profile domain-containing protein</fullName>
    </recommendedName>
</protein>
<keyword evidence="1" id="KW-0472">Membrane</keyword>
<dbReference type="Proteomes" id="UP000193920">
    <property type="component" value="Unassembled WGS sequence"/>
</dbReference>
<sequence length="331" mass="38464">MEFNSCLLGKRDSDKDINNSTETFAVRFILIGIIISCYIYFKYMIKSIIGFIHHKNFNFLFPLIAATFAFTNNANDIVHFLRHPEDCYLFYILFKVTATLNWAPISWLQTFRLSLISRIYLNKKKFIVITTLSVTFSLLYCLCYFLNLSEFDYATSEFMGCGVTNDSKYIYLVMAFDIIDSLFSLGSICIIIYNAIRNLRELNTKNEKLNNLVSEGILELIIITIAKIVIYPLISITSYQPSFDIFWDVLSVIVIYCSYRMVSFPYKNNSKEKNIGRKIFNFIGSVLKFIKFTFISDQDDFDNSTTYDYNNSKTIVIDDKNENPNLKGINI</sequence>
<gene>
    <name evidence="2" type="ORF">LY90DRAFT_676628</name>
</gene>
<dbReference type="EMBL" id="MCOG01000281">
    <property type="protein sequence ID" value="ORY20745.1"/>
    <property type="molecule type" value="Genomic_DNA"/>
</dbReference>
<evidence type="ECO:0000313" key="2">
    <source>
        <dbReference type="EMBL" id="ORY20745.1"/>
    </source>
</evidence>
<feature type="transmembrane region" description="Helical" evidence="1">
    <location>
        <begin position="169"/>
        <end position="196"/>
    </location>
</feature>
<reference evidence="2 3" key="1">
    <citation type="submission" date="2016-08" db="EMBL/GenBank/DDBJ databases">
        <title>A Parts List for Fungal Cellulosomes Revealed by Comparative Genomics.</title>
        <authorList>
            <consortium name="DOE Joint Genome Institute"/>
            <person name="Haitjema C.H."/>
            <person name="Gilmore S.P."/>
            <person name="Henske J.K."/>
            <person name="Solomon K.V."/>
            <person name="De Groot R."/>
            <person name="Kuo A."/>
            <person name="Mondo S.J."/>
            <person name="Salamov A.A."/>
            <person name="Labutti K."/>
            <person name="Zhao Z."/>
            <person name="Chiniquy J."/>
            <person name="Barry K."/>
            <person name="Brewer H.M."/>
            <person name="Purvine S.O."/>
            <person name="Wright A.T."/>
            <person name="Boxma B."/>
            <person name="Van Alen T."/>
            <person name="Hackstein J.H."/>
            <person name="Baker S.E."/>
            <person name="Grigoriev I.V."/>
            <person name="O'Malley M.A."/>
        </authorList>
    </citation>
    <scope>NUCLEOTIDE SEQUENCE [LARGE SCALE GENOMIC DNA]</scope>
    <source>
        <strain evidence="2 3">G1</strain>
    </source>
</reference>
<accession>A0A1Y2AFK2</accession>
<comment type="caution">
    <text evidence="2">The sequence shown here is derived from an EMBL/GenBank/DDBJ whole genome shotgun (WGS) entry which is preliminary data.</text>
</comment>
<feature type="transmembrane region" description="Helical" evidence="1">
    <location>
        <begin position="245"/>
        <end position="262"/>
    </location>
</feature>
<name>A0A1Y2AFK2_9FUNG</name>
<feature type="transmembrane region" description="Helical" evidence="1">
    <location>
        <begin position="126"/>
        <end position="149"/>
    </location>
</feature>
<organism evidence="2 3">
    <name type="scientific">Neocallimastix californiae</name>
    <dbReference type="NCBI Taxonomy" id="1754190"/>
    <lineage>
        <taxon>Eukaryota</taxon>
        <taxon>Fungi</taxon>
        <taxon>Fungi incertae sedis</taxon>
        <taxon>Chytridiomycota</taxon>
        <taxon>Chytridiomycota incertae sedis</taxon>
        <taxon>Neocallimastigomycetes</taxon>
        <taxon>Neocallimastigales</taxon>
        <taxon>Neocallimastigaceae</taxon>
        <taxon>Neocallimastix</taxon>
    </lineage>
</organism>
<dbReference type="OrthoDB" id="10462882at2759"/>
<feature type="transmembrane region" description="Helical" evidence="1">
    <location>
        <begin position="217"/>
        <end position="239"/>
    </location>
</feature>
<keyword evidence="1" id="KW-0812">Transmembrane</keyword>
<feature type="transmembrane region" description="Helical" evidence="1">
    <location>
        <begin position="87"/>
        <end position="105"/>
    </location>
</feature>
<feature type="transmembrane region" description="Helical" evidence="1">
    <location>
        <begin position="57"/>
        <end position="75"/>
    </location>
</feature>